<reference evidence="3" key="1">
    <citation type="submission" date="2020-10" db="EMBL/GenBank/DDBJ databases">
        <title>Connecting structure to function with the recovery of over 1000 high-quality activated sludge metagenome-assembled genomes encoding full-length rRNA genes using long-read sequencing.</title>
        <authorList>
            <person name="Singleton C.M."/>
            <person name="Petriglieri F."/>
            <person name="Kristensen J.M."/>
            <person name="Kirkegaard R.H."/>
            <person name="Michaelsen T.Y."/>
            <person name="Andersen M.H."/>
            <person name="Karst S.M."/>
            <person name="Dueholm M.S."/>
            <person name="Nielsen P.H."/>
            <person name="Albertsen M."/>
        </authorList>
    </citation>
    <scope>NUCLEOTIDE SEQUENCE</scope>
    <source>
        <strain evidence="3">Skiv_18-Q3-R9-52_MAXAC.067</strain>
    </source>
</reference>
<dbReference type="InterPro" id="IPR003777">
    <property type="entry name" value="XdhC_CoxI"/>
</dbReference>
<evidence type="ECO:0000313" key="4">
    <source>
        <dbReference type="Proteomes" id="UP000886657"/>
    </source>
</evidence>
<proteinExistence type="predicted"/>
<evidence type="ECO:0000259" key="2">
    <source>
        <dbReference type="Pfam" id="PF13478"/>
    </source>
</evidence>
<dbReference type="Pfam" id="PF02625">
    <property type="entry name" value="XdhC_CoxI"/>
    <property type="match status" value="1"/>
</dbReference>
<dbReference type="PANTHER" id="PTHR30388">
    <property type="entry name" value="ALDEHYDE OXIDOREDUCTASE MOLYBDENUM COFACTOR ASSEMBLY PROTEIN"/>
    <property type="match status" value="1"/>
</dbReference>
<name>A0A9D7SE60_9BACT</name>
<dbReference type="AlphaFoldDB" id="A0A9D7SE60"/>
<feature type="domain" description="XdhC Rossmann" evidence="2">
    <location>
        <begin position="163"/>
        <end position="303"/>
    </location>
</feature>
<accession>A0A9D7SE60</accession>
<gene>
    <name evidence="3" type="ORF">IPP58_05565</name>
</gene>
<dbReference type="Proteomes" id="UP000886657">
    <property type="component" value="Unassembled WGS sequence"/>
</dbReference>
<dbReference type="Gene3D" id="3.40.50.720">
    <property type="entry name" value="NAD(P)-binding Rossmann-like Domain"/>
    <property type="match status" value="1"/>
</dbReference>
<dbReference type="InterPro" id="IPR052698">
    <property type="entry name" value="MoCofactor_Util/Proc"/>
</dbReference>
<organism evidence="3 4">
    <name type="scientific">Candidatus Geothrix skivensis</name>
    <dbReference type="NCBI Taxonomy" id="2954439"/>
    <lineage>
        <taxon>Bacteria</taxon>
        <taxon>Pseudomonadati</taxon>
        <taxon>Acidobacteriota</taxon>
        <taxon>Holophagae</taxon>
        <taxon>Holophagales</taxon>
        <taxon>Holophagaceae</taxon>
        <taxon>Geothrix</taxon>
    </lineage>
</organism>
<dbReference type="Pfam" id="PF13478">
    <property type="entry name" value="XdhC_C"/>
    <property type="match status" value="1"/>
</dbReference>
<evidence type="ECO:0000313" key="3">
    <source>
        <dbReference type="EMBL" id="MBK9795952.1"/>
    </source>
</evidence>
<sequence length="325" mass="35467">MHKELQDILALIRGQASPLALATLLRVEGSSYRRPGSRLLTDGNQVLRGSLSGGCLEGEVLARSQEVLADGVPRLLRYDLRGEIDLVWGTGSGCEGVLDILVEKLDPASPQPWLNWLEDVLRHRRSLRLATCLEAGFTRRRLEEGEPPKEGETLELIPPPVCLWLLGASDDSRPLVHLAKALGWTVSLLDHRPAFAQAERFPEADQVLSGHPSQRIPGLELDERCAVVLMTHNYLKDQEALRSLCLSKAGYLGLMGSRARSRKMVAELAAEGTHLGDRFHSPVGLDLGAEDPETIALAILAEIQATFQGRVGGPLQVTQTPVSAR</sequence>
<dbReference type="EMBL" id="JADKIO010000005">
    <property type="protein sequence ID" value="MBK9795952.1"/>
    <property type="molecule type" value="Genomic_DNA"/>
</dbReference>
<dbReference type="PANTHER" id="PTHR30388:SF6">
    <property type="entry name" value="XANTHINE DEHYDROGENASE SUBUNIT A-RELATED"/>
    <property type="match status" value="1"/>
</dbReference>
<comment type="caution">
    <text evidence="3">The sequence shown here is derived from an EMBL/GenBank/DDBJ whole genome shotgun (WGS) entry which is preliminary data.</text>
</comment>
<feature type="domain" description="XdhC- CoxI" evidence="1">
    <location>
        <begin position="15"/>
        <end position="79"/>
    </location>
</feature>
<protein>
    <submittedName>
        <fullName evidence="3">XdhC family protein</fullName>
    </submittedName>
</protein>
<evidence type="ECO:0000259" key="1">
    <source>
        <dbReference type="Pfam" id="PF02625"/>
    </source>
</evidence>
<dbReference type="InterPro" id="IPR027051">
    <property type="entry name" value="XdhC_Rossmann_dom"/>
</dbReference>